<name>A0ACC3S7H5_9PEZI</name>
<evidence type="ECO:0000313" key="1">
    <source>
        <dbReference type="EMBL" id="KAK8200833.1"/>
    </source>
</evidence>
<accession>A0ACC3S7H5</accession>
<evidence type="ECO:0000313" key="2">
    <source>
        <dbReference type="Proteomes" id="UP001320706"/>
    </source>
</evidence>
<dbReference type="Proteomes" id="UP001320706">
    <property type="component" value="Unassembled WGS sequence"/>
</dbReference>
<comment type="caution">
    <text evidence="1">The sequence shown here is derived from an EMBL/GenBank/DDBJ whole genome shotgun (WGS) entry which is preliminary data.</text>
</comment>
<organism evidence="1 2">
    <name type="scientific">Zalaria obscura</name>
    <dbReference type="NCBI Taxonomy" id="2024903"/>
    <lineage>
        <taxon>Eukaryota</taxon>
        <taxon>Fungi</taxon>
        <taxon>Dikarya</taxon>
        <taxon>Ascomycota</taxon>
        <taxon>Pezizomycotina</taxon>
        <taxon>Dothideomycetes</taxon>
        <taxon>Dothideomycetidae</taxon>
        <taxon>Dothideales</taxon>
        <taxon>Zalariaceae</taxon>
        <taxon>Zalaria</taxon>
    </lineage>
</organism>
<proteinExistence type="predicted"/>
<protein>
    <submittedName>
        <fullName evidence="1">Uncharacterized protein</fullName>
    </submittedName>
</protein>
<keyword evidence="2" id="KW-1185">Reference proteome</keyword>
<reference evidence="1" key="1">
    <citation type="submission" date="2024-02" db="EMBL/GenBank/DDBJ databases">
        <title>Metagenome Assembled Genome of Zalaria obscura JY119.</title>
        <authorList>
            <person name="Vighnesh L."/>
            <person name="Jagadeeshwari U."/>
            <person name="Venkata Ramana C."/>
            <person name="Sasikala C."/>
        </authorList>
    </citation>
    <scope>NUCLEOTIDE SEQUENCE</scope>
    <source>
        <strain evidence="1">JY119</strain>
    </source>
</reference>
<dbReference type="EMBL" id="JAMKPW020000038">
    <property type="protein sequence ID" value="KAK8200833.1"/>
    <property type="molecule type" value="Genomic_DNA"/>
</dbReference>
<gene>
    <name evidence="1" type="ORF">M8818_006150</name>
</gene>
<sequence>MPPKPSFLKNKPKKGPSKQPIYRTADDFQEAADLEEETGGKWRAGDKAKSARAFLRAIDIYNKGLEKFPNDADLAYNKARLEFELSQQPALVAKLPNGLLQLLQQALLSHRHALRLNEENTDVLFNSAQVMITIAETMSESPSTTGAFTDNPVSLLQEALELLSSCFSRQEMLLEEQRMQFTDNQEGGVSLENKTSAGAAQPEAEASSDDEEGEQQSATIQMPTTPMDLVDTARSSLTALTLLVSLDGPSNLPTLASMAQALTDTKIPFYVSQLEQSEQAEVKEEVDLERAEFVAALAIADCRAGSITIDDFLSRLQVFEGLDLNTNVGAMCIYADALVEFVSNLLLSRIVPKAHNPAQICWTQLSRAQDLYGKAVKINTEEAQERKAQIYEARGDVEMLRFRLATSSGESLSASTKASAPTLIKNAQTYYRGATGHYRVTGDEPAAVKAEIRGLVAAVVGGMASEMAKEPLLAPLLQKGTDAHAVMADMMGEGLLGEDFEQIIA</sequence>